<keyword evidence="8 10" id="KW-0346">Stress response</keyword>
<dbReference type="Gene3D" id="1.20.58.1480">
    <property type="match status" value="1"/>
</dbReference>
<dbReference type="STRING" id="1806891.Cs308_0027"/>
<comment type="subunit">
    <text evidence="10 11">Homohexamer. Organized in a ring with a central cavity.</text>
</comment>
<dbReference type="GO" id="GO:0004176">
    <property type="term" value="F:ATP-dependent peptidase activity"/>
    <property type="evidence" value="ECO:0007669"/>
    <property type="project" value="UniProtKB-UniRule"/>
</dbReference>
<dbReference type="SUPFAM" id="SSF88697">
    <property type="entry name" value="PUA domain-like"/>
    <property type="match status" value="1"/>
</dbReference>
<dbReference type="RefSeq" id="WP_066481175.1">
    <property type="nucleotide sequence ID" value="NZ_CP014639.1"/>
</dbReference>
<dbReference type="GO" id="GO:0034605">
    <property type="term" value="P:cellular response to heat"/>
    <property type="evidence" value="ECO:0007669"/>
    <property type="project" value="UniProtKB-UniRule"/>
</dbReference>
<dbReference type="InterPro" id="IPR046336">
    <property type="entry name" value="Lon_prtase_N_sf"/>
</dbReference>
<dbReference type="SMART" id="SM00464">
    <property type="entry name" value="LON"/>
    <property type="match status" value="1"/>
</dbReference>
<dbReference type="FunFam" id="1.20.5.5270:FF:000001">
    <property type="entry name" value="Lon protease homolog, mitochondrial"/>
    <property type="match status" value="1"/>
</dbReference>
<evidence type="ECO:0000256" key="10">
    <source>
        <dbReference type="HAMAP-Rule" id="MF_01973"/>
    </source>
</evidence>
<dbReference type="PROSITE" id="PS51787">
    <property type="entry name" value="LON_N"/>
    <property type="match status" value="1"/>
</dbReference>
<dbReference type="HAMAP" id="MF_01973">
    <property type="entry name" value="lon_bact"/>
    <property type="match status" value="1"/>
</dbReference>
<evidence type="ECO:0000256" key="13">
    <source>
        <dbReference type="PIRSR" id="PIRSR001174-2"/>
    </source>
</evidence>
<dbReference type="SUPFAM" id="SSF52540">
    <property type="entry name" value="P-loop containing nucleoside triphosphate hydrolases"/>
    <property type="match status" value="1"/>
</dbReference>
<protein>
    <recommendedName>
        <fullName evidence="10 11">Lon protease</fullName>
        <ecNumber evidence="10 11">3.4.21.53</ecNumber>
    </recommendedName>
    <alternativeName>
        <fullName evidence="10">ATP-dependent protease La</fullName>
    </alternativeName>
</protein>
<dbReference type="EC" id="3.4.21.53" evidence="10 11"/>
<evidence type="ECO:0000256" key="11">
    <source>
        <dbReference type="PIRNR" id="PIRNR001174"/>
    </source>
</evidence>
<dbReference type="Gene3D" id="1.20.5.5270">
    <property type="match status" value="1"/>
</dbReference>
<keyword evidence="7 10" id="KW-0067">ATP-binding</keyword>
<dbReference type="InterPro" id="IPR014721">
    <property type="entry name" value="Ribsml_uS5_D2-typ_fold_subgr"/>
</dbReference>
<dbReference type="OrthoDB" id="9803599at2"/>
<dbReference type="GO" id="GO:0006515">
    <property type="term" value="P:protein quality control for misfolded or incompletely synthesized proteins"/>
    <property type="evidence" value="ECO:0007669"/>
    <property type="project" value="UniProtKB-UniRule"/>
</dbReference>
<feature type="region of interest" description="Disordered" evidence="16">
    <location>
        <begin position="1"/>
        <end position="35"/>
    </location>
</feature>
<feature type="active site" evidence="10 12">
    <location>
        <position position="766"/>
    </location>
</feature>
<dbReference type="FunFam" id="1.20.58.1480:FF:000002">
    <property type="entry name" value="Lon protease homolog, mitochondrial"/>
    <property type="match status" value="1"/>
</dbReference>
<dbReference type="CDD" id="cd19500">
    <property type="entry name" value="RecA-like_Lon"/>
    <property type="match status" value="1"/>
</dbReference>
<dbReference type="Proteomes" id="UP000078162">
    <property type="component" value="Chromosome"/>
</dbReference>
<dbReference type="EMBL" id="CP014639">
    <property type="protein sequence ID" value="ANH78203.1"/>
    <property type="molecule type" value="Genomic_DNA"/>
</dbReference>
<dbReference type="NCBIfam" id="TIGR00763">
    <property type="entry name" value="lon"/>
    <property type="match status" value="1"/>
</dbReference>
<comment type="catalytic activity">
    <reaction evidence="9 10 11 14">
        <text>Hydrolysis of proteins in presence of ATP.</text>
        <dbReference type="EC" id="3.4.21.53"/>
    </reaction>
</comment>
<name>A0A1A9HVS0_9CHLA</name>
<feature type="domain" description="Lon N-terminal" evidence="18">
    <location>
        <begin position="43"/>
        <end position="240"/>
    </location>
</feature>
<dbReference type="InterPro" id="IPR008269">
    <property type="entry name" value="Lon_proteolytic"/>
</dbReference>
<comment type="induction">
    <text evidence="10">By heat shock.</text>
</comment>
<gene>
    <name evidence="10" type="primary">lon</name>
    <name evidence="19" type="ORF">Cs308_0027</name>
</gene>
<dbReference type="InterPro" id="IPR003593">
    <property type="entry name" value="AAA+_ATPase"/>
</dbReference>
<evidence type="ECO:0000256" key="2">
    <source>
        <dbReference type="ARBA" id="ARBA00022490"/>
    </source>
</evidence>
<dbReference type="KEGG" id="csaz:Cs308_0027"/>
<evidence type="ECO:0000256" key="3">
    <source>
        <dbReference type="ARBA" id="ARBA00022670"/>
    </source>
</evidence>
<keyword evidence="20" id="KW-1185">Reference proteome</keyword>
<keyword evidence="2 10" id="KW-0963">Cytoplasm</keyword>
<reference evidence="20" key="1">
    <citation type="submission" date="2016-03" db="EMBL/GenBank/DDBJ databases">
        <title>Culture-independent genomics supports pathogen discovery for uncultivable bacteria within the genus Chlamydia.</title>
        <authorList>
            <person name="Taylor-Brown A."/>
            <person name="Bachmann N.L."/>
            <person name="Borel N."/>
            <person name="Polkinghorne A."/>
        </authorList>
    </citation>
    <scope>NUCLEOTIDE SEQUENCE [LARGE SCALE GENOMIC DNA]</scope>
    <source>
        <strain evidence="20">2742-308</strain>
    </source>
</reference>
<evidence type="ECO:0000256" key="15">
    <source>
        <dbReference type="RuleBase" id="RU000591"/>
    </source>
</evidence>
<feature type="domain" description="Lon proteolytic" evidence="17">
    <location>
        <begin position="635"/>
        <end position="817"/>
    </location>
</feature>
<keyword evidence="6 10" id="KW-0720">Serine protease</keyword>
<evidence type="ECO:0000256" key="4">
    <source>
        <dbReference type="ARBA" id="ARBA00022741"/>
    </source>
</evidence>
<evidence type="ECO:0000256" key="14">
    <source>
        <dbReference type="PROSITE-ProRule" id="PRU01122"/>
    </source>
</evidence>
<feature type="binding site" evidence="10 13">
    <location>
        <begin position="393"/>
        <end position="400"/>
    </location>
    <ligand>
        <name>ATP</name>
        <dbReference type="ChEBI" id="CHEBI:30616"/>
    </ligand>
</feature>
<keyword evidence="5 10" id="KW-0378">Hydrolase</keyword>
<dbReference type="SMART" id="SM00382">
    <property type="entry name" value="AAA"/>
    <property type="match status" value="1"/>
</dbReference>
<accession>A0A1A9HVS0</accession>
<dbReference type="FunFam" id="3.40.50.300:FF:000021">
    <property type="entry name" value="Lon protease homolog"/>
    <property type="match status" value="1"/>
</dbReference>
<dbReference type="InterPro" id="IPR015947">
    <property type="entry name" value="PUA-like_sf"/>
</dbReference>
<evidence type="ECO:0000259" key="18">
    <source>
        <dbReference type="PROSITE" id="PS51787"/>
    </source>
</evidence>
<dbReference type="InterPro" id="IPR054594">
    <property type="entry name" value="Lon_lid"/>
</dbReference>
<dbReference type="PRINTS" id="PR00830">
    <property type="entry name" value="ENDOLAPTASE"/>
</dbReference>
<evidence type="ECO:0000256" key="12">
    <source>
        <dbReference type="PIRSR" id="PIRSR001174-1"/>
    </source>
</evidence>
<organism evidence="19 20">
    <name type="scientific">Candidatus Chlamydia sanziniae</name>
    <dbReference type="NCBI Taxonomy" id="1806891"/>
    <lineage>
        <taxon>Bacteria</taxon>
        <taxon>Pseudomonadati</taxon>
        <taxon>Chlamydiota</taxon>
        <taxon>Chlamydiia</taxon>
        <taxon>Chlamydiales</taxon>
        <taxon>Chlamydiaceae</taxon>
        <taxon>Chlamydia/Chlamydophila group</taxon>
        <taxon>Chlamydia</taxon>
    </lineage>
</organism>
<dbReference type="PROSITE" id="PS01046">
    <property type="entry name" value="LON_SER"/>
    <property type="match status" value="1"/>
</dbReference>
<dbReference type="InterPro" id="IPR003959">
    <property type="entry name" value="ATPase_AAA_core"/>
</dbReference>
<evidence type="ECO:0000256" key="1">
    <source>
        <dbReference type="ARBA" id="ARBA00004496"/>
    </source>
</evidence>
<evidence type="ECO:0000256" key="7">
    <source>
        <dbReference type="ARBA" id="ARBA00022840"/>
    </source>
</evidence>
<sequence>MDSTINTDSPTLDPNSEEVEKLLDESEDEVEEKSNDRALPSELFILPLNKRPFFPGMAAPILIESGPYYEVLKVLAKSSQKYIGLILTKKENADILKIGFHQLYCVGVAARILRIMPIEGGSAQVLLSIEERIRIIDPVKDKYLKARVSYHADNKELTEELKAYSISIVSVIKDLLKLNPLFKEELQIFLGHSDFTEPGKLADFSVALTTATREELQEVLETTNMHDRIDKALILLKKELDLSRLQSSINQKIEATITKSQKEFFLKEQLKTIKKELGLEKEDRAIDIEKFTERLKKRHVPNYAMEVIHDEIEKLQTLETSSAEYTVCRNYLDWLTIVPWGIQSKEYHNLKKAELILNKDHYGLEEIKQRILELISVGKLSKGLKGSIICLVGPPGVGKTSIGRSIAKVLHRKFFRFSVGGMRDEAEIKGHRRTYIGAMPGKMVQALKQSQAMNPVIMIDEVDKIGASYHGDPASALLEVLDPEQNKDFLDHYLDVRVDLSSVLFILTANVLDTIPDPLLDRMEILRLSGYILEEKLQIAIKYLVPKARKEMGLTAQQVMFQSEALKHIINNYAREAGVRTLNGNIKKVLRKVALKIVQNQEKIKSKTAQFKISVRNLQDYLGKPIFSSDRFYEDTPIGVATGLAWTSLGGATLYIESVQVSSTKTDMHLTGQAGDVMKESSQIAWTYLHSALTRYAPGYPFFPKSQVHIHIPEGATPKDGPSAGITMVTSLLSLLLETPVVNNLGMTGEITLTGRVLGVGGIREKLIAARRSRLNILIFPEDNRRDYDELPSYLKKGLKIHFVSHYDHVFKVAFLQCK</sequence>
<evidence type="ECO:0000256" key="8">
    <source>
        <dbReference type="ARBA" id="ARBA00023016"/>
    </source>
</evidence>
<dbReference type="Gene3D" id="3.40.50.300">
    <property type="entry name" value="P-loop containing nucleotide triphosphate hydrolases"/>
    <property type="match status" value="1"/>
</dbReference>
<dbReference type="PANTHER" id="PTHR43718">
    <property type="entry name" value="LON PROTEASE"/>
    <property type="match status" value="1"/>
</dbReference>
<dbReference type="InterPro" id="IPR027417">
    <property type="entry name" value="P-loop_NTPase"/>
</dbReference>
<evidence type="ECO:0000259" key="17">
    <source>
        <dbReference type="PROSITE" id="PS51786"/>
    </source>
</evidence>
<dbReference type="InterPro" id="IPR020568">
    <property type="entry name" value="Ribosomal_Su5_D2-typ_SF"/>
</dbReference>
<dbReference type="PANTHER" id="PTHR43718:SF2">
    <property type="entry name" value="LON PROTEASE HOMOLOG, MITOCHONDRIAL"/>
    <property type="match status" value="1"/>
</dbReference>
<evidence type="ECO:0000256" key="6">
    <source>
        <dbReference type="ARBA" id="ARBA00022825"/>
    </source>
</evidence>
<dbReference type="InterPro" id="IPR004815">
    <property type="entry name" value="Lon_bac/euk-typ"/>
</dbReference>
<evidence type="ECO:0000313" key="19">
    <source>
        <dbReference type="EMBL" id="ANH78203.1"/>
    </source>
</evidence>
<dbReference type="AlphaFoldDB" id="A0A1A9HVS0"/>
<dbReference type="InterPro" id="IPR003111">
    <property type="entry name" value="Lon_prtase_N"/>
</dbReference>
<dbReference type="GO" id="GO:0005524">
    <property type="term" value="F:ATP binding"/>
    <property type="evidence" value="ECO:0007669"/>
    <property type="project" value="UniProtKB-UniRule"/>
</dbReference>
<feature type="active site" evidence="10 12">
    <location>
        <position position="723"/>
    </location>
</feature>
<dbReference type="Gene3D" id="1.10.8.60">
    <property type="match status" value="1"/>
</dbReference>
<dbReference type="PATRIC" id="fig|1806891.3.peg.27"/>
<comment type="subcellular location">
    <subcellularLocation>
        <location evidence="1 10 11">Cytoplasm</location>
    </subcellularLocation>
</comment>
<dbReference type="Pfam" id="PF02190">
    <property type="entry name" value="LON_substr_bdg"/>
    <property type="match status" value="1"/>
</dbReference>
<dbReference type="Pfam" id="PF22667">
    <property type="entry name" value="Lon_lid"/>
    <property type="match status" value="1"/>
</dbReference>
<dbReference type="GO" id="GO:0043565">
    <property type="term" value="F:sequence-specific DNA binding"/>
    <property type="evidence" value="ECO:0007669"/>
    <property type="project" value="UniProtKB-UniRule"/>
</dbReference>
<dbReference type="Gene3D" id="2.30.130.40">
    <property type="entry name" value="LON domain-like"/>
    <property type="match status" value="1"/>
</dbReference>
<dbReference type="InterPro" id="IPR027543">
    <property type="entry name" value="Lon_bac"/>
</dbReference>
<keyword evidence="4 10" id="KW-0547">Nucleotide-binding</keyword>
<evidence type="ECO:0000256" key="9">
    <source>
        <dbReference type="ARBA" id="ARBA00050665"/>
    </source>
</evidence>
<dbReference type="SUPFAM" id="SSF54211">
    <property type="entry name" value="Ribosomal protein S5 domain 2-like"/>
    <property type="match status" value="1"/>
</dbReference>
<dbReference type="GO" id="GO:0005737">
    <property type="term" value="C:cytoplasm"/>
    <property type="evidence" value="ECO:0007669"/>
    <property type="project" value="UniProtKB-SubCell"/>
</dbReference>
<dbReference type="GO" id="GO:0004252">
    <property type="term" value="F:serine-type endopeptidase activity"/>
    <property type="evidence" value="ECO:0007669"/>
    <property type="project" value="UniProtKB-UniRule"/>
</dbReference>
<dbReference type="Pfam" id="PF00004">
    <property type="entry name" value="AAA"/>
    <property type="match status" value="1"/>
</dbReference>
<dbReference type="InterPro" id="IPR008268">
    <property type="entry name" value="Peptidase_S16_AS"/>
</dbReference>
<comment type="similarity">
    <text evidence="10 11 14 15">Belongs to the peptidase S16 family.</text>
</comment>
<comment type="function">
    <text evidence="10">ATP-dependent serine protease that mediates the selective degradation of mutant and abnormal proteins as well as certain short-lived regulatory proteins. Required for cellular homeostasis and for survival from DNA damage and developmental changes induced by stress. Degrades polypeptides processively to yield small peptide fragments that are 5 to 10 amino acids long. Binds to DNA in a double-stranded, site-specific manner.</text>
</comment>
<feature type="compositionally biased region" description="Polar residues" evidence="16">
    <location>
        <begin position="1"/>
        <end position="14"/>
    </location>
</feature>
<evidence type="ECO:0000313" key="20">
    <source>
        <dbReference type="Proteomes" id="UP000078162"/>
    </source>
</evidence>
<proteinExistence type="evidence at transcript level"/>
<evidence type="ECO:0000256" key="5">
    <source>
        <dbReference type="ARBA" id="ARBA00022801"/>
    </source>
</evidence>
<dbReference type="PIRSF" id="PIRSF001174">
    <property type="entry name" value="Lon_proteas"/>
    <property type="match status" value="1"/>
</dbReference>
<dbReference type="InterPro" id="IPR027065">
    <property type="entry name" value="Lon_Prtase"/>
</dbReference>
<dbReference type="Pfam" id="PF05362">
    <property type="entry name" value="Lon_C"/>
    <property type="match status" value="1"/>
</dbReference>
<dbReference type="PROSITE" id="PS51786">
    <property type="entry name" value="LON_PROTEOLYTIC"/>
    <property type="match status" value="1"/>
</dbReference>
<dbReference type="GO" id="GO:0016887">
    <property type="term" value="F:ATP hydrolysis activity"/>
    <property type="evidence" value="ECO:0007669"/>
    <property type="project" value="UniProtKB-UniRule"/>
</dbReference>
<keyword evidence="3 10" id="KW-0645">Protease</keyword>
<evidence type="ECO:0000256" key="16">
    <source>
        <dbReference type="SAM" id="MobiDB-lite"/>
    </source>
</evidence>
<dbReference type="FunFam" id="3.30.230.10:FF:000015">
    <property type="entry name" value="Lon protease homolog, mitochondrial"/>
    <property type="match status" value="1"/>
</dbReference>
<dbReference type="Gene3D" id="3.30.230.10">
    <property type="match status" value="1"/>
</dbReference>